<organism evidence="1 2">
    <name type="scientific">Sphingomonas gilva</name>
    <dbReference type="NCBI Taxonomy" id="2305907"/>
    <lineage>
        <taxon>Bacteria</taxon>
        <taxon>Pseudomonadati</taxon>
        <taxon>Pseudomonadota</taxon>
        <taxon>Alphaproteobacteria</taxon>
        <taxon>Sphingomonadales</taxon>
        <taxon>Sphingomonadaceae</taxon>
        <taxon>Sphingomonas</taxon>
    </lineage>
</organism>
<reference evidence="1 2" key="1">
    <citation type="submission" date="2018-08" db="EMBL/GenBank/DDBJ databases">
        <title>The multiple taxonomic identification of Sphingomonas gilva.</title>
        <authorList>
            <person name="Zhu D."/>
            <person name="Zheng S."/>
        </authorList>
    </citation>
    <scope>NUCLEOTIDE SEQUENCE [LARGE SCALE GENOMIC DNA]</scope>
    <source>
        <strain evidence="1 2">ZDH117</strain>
    </source>
</reference>
<evidence type="ECO:0008006" key="3">
    <source>
        <dbReference type="Google" id="ProtNLM"/>
    </source>
</evidence>
<name>A0A396RNW6_9SPHN</name>
<accession>A0A396RNW6</accession>
<dbReference type="Proteomes" id="UP000266693">
    <property type="component" value="Unassembled WGS sequence"/>
</dbReference>
<dbReference type="AlphaFoldDB" id="A0A396RNW6"/>
<sequence length="209" mass="23219">MTVIVTQQVGAEVEADYVERLERLDDVEDVDVRLLRKHTTQQDTPGVESIAIVTFETDAAYAKWRTSGAGALGKGVRVRTASVIRQEGGKAEAGRGVPVVSFYQPLVRPAQYAAYTTRYIAPNMNDQRAAGLMAGYTMYLDREEGGSDPALSMLLMEYVSDAAYAGREPIKEQQKAKRLIENAEWKRINDTKSTIRRDIAETATREVDL</sequence>
<gene>
    <name evidence="1" type="ORF">D1610_06910</name>
</gene>
<evidence type="ECO:0000313" key="1">
    <source>
        <dbReference type="EMBL" id="RHW18204.1"/>
    </source>
</evidence>
<protein>
    <recommendedName>
        <fullName evidence="3">ABM domain-containing protein</fullName>
    </recommendedName>
</protein>
<keyword evidence="2" id="KW-1185">Reference proteome</keyword>
<evidence type="ECO:0000313" key="2">
    <source>
        <dbReference type="Proteomes" id="UP000266693"/>
    </source>
</evidence>
<dbReference type="EMBL" id="QWLV01000002">
    <property type="protein sequence ID" value="RHW18204.1"/>
    <property type="molecule type" value="Genomic_DNA"/>
</dbReference>
<comment type="caution">
    <text evidence="1">The sequence shown here is derived from an EMBL/GenBank/DDBJ whole genome shotgun (WGS) entry which is preliminary data.</text>
</comment>
<proteinExistence type="predicted"/>